<dbReference type="OrthoDB" id="1798671at2"/>
<evidence type="ECO:0000313" key="1">
    <source>
        <dbReference type="EMBL" id="OLN33735.1"/>
    </source>
</evidence>
<proteinExistence type="predicted"/>
<reference evidence="1 2" key="1">
    <citation type="submission" date="2016-09" db="EMBL/GenBank/DDBJ databases">
        <title>Complete genome of Desulfosporosinus sp. OL.</title>
        <authorList>
            <person name="Mardanov A."/>
            <person name="Beletsky A."/>
            <person name="Panova A."/>
            <person name="Karnachuk O."/>
            <person name="Ravin N."/>
        </authorList>
    </citation>
    <scope>NUCLEOTIDE SEQUENCE [LARGE SCALE GENOMIC DNA]</scope>
    <source>
        <strain evidence="1 2">OL</strain>
    </source>
</reference>
<dbReference type="RefSeq" id="WP_075363251.1">
    <property type="nucleotide sequence ID" value="NZ_MLBF01000002.1"/>
</dbReference>
<keyword evidence="2" id="KW-1185">Reference proteome</keyword>
<dbReference type="AlphaFoldDB" id="A0A1Q8R296"/>
<evidence type="ECO:0000313" key="2">
    <source>
        <dbReference type="Proteomes" id="UP000186102"/>
    </source>
</evidence>
<protein>
    <submittedName>
        <fullName evidence="1">Uncharacterized protein</fullName>
    </submittedName>
</protein>
<name>A0A1Q8R296_9FIRM</name>
<dbReference type="STRING" id="1888891.DSOL_0445"/>
<sequence length="79" mass="9563">MRWLWRLLTLFIFLGFLRTFLVPQPKIFIAWPEGQSWSQKIQVEMRQLQKFTQDLPASIEVEVRRLWKDFQPNGDGKEV</sequence>
<gene>
    <name evidence="1" type="ORF">DSOL_0445</name>
</gene>
<comment type="caution">
    <text evidence="1">The sequence shown here is derived from an EMBL/GenBank/DDBJ whole genome shotgun (WGS) entry which is preliminary data.</text>
</comment>
<accession>A0A1Q8R296</accession>
<organism evidence="1 2">
    <name type="scientific">Desulfosporosinus metallidurans</name>
    <dbReference type="NCBI Taxonomy" id="1888891"/>
    <lineage>
        <taxon>Bacteria</taxon>
        <taxon>Bacillati</taxon>
        <taxon>Bacillota</taxon>
        <taxon>Clostridia</taxon>
        <taxon>Eubacteriales</taxon>
        <taxon>Desulfitobacteriaceae</taxon>
        <taxon>Desulfosporosinus</taxon>
    </lineage>
</organism>
<dbReference type="Proteomes" id="UP000186102">
    <property type="component" value="Unassembled WGS sequence"/>
</dbReference>
<dbReference type="EMBL" id="MLBF01000002">
    <property type="protein sequence ID" value="OLN33735.1"/>
    <property type="molecule type" value="Genomic_DNA"/>
</dbReference>